<gene>
    <name evidence="2" type="ORF">IAB12_00965</name>
</gene>
<evidence type="ECO:0000256" key="1">
    <source>
        <dbReference type="SAM" id="SignalP"/>
    </source>
</evidence>
<comment type="caution">
    <text evidence="2">The sequence shown here is derived from an EMBL/GenBank/DDBJ whole genome shotgun (WGS) entry which is preliminary data.</text>
</comment>
<dbReference type="Proteomes" id="UP000823936">
    <property type="component" value="Unassembled WGS sequence"/>
</dbReference>
<feature type="chain" id="PRO_5038497892" description="WxL domain-containing protein" evidence="1">
    <location>
        <begin position="20"/>
        <end position="178"/>
    </location>
</feature>
<feature type="signal peptide" evidence="1">
    <location>
        <begin position="1"/>
        <end position="19"/>
    </location>
</feature>
<proteinExistence type="predicted"/>
<accession>A0A9D1PSC8</accession>
<reference evidence="2" key="2">
    <citation type="submission" date="2021-04" db="EMBL/GenBank/DDBJ databases">
        <authorList>
            <person name="Gilroy R."/>
        </authorList>
    </citation>
    <scope>NUCLEOTIDE SEQUENCE</scope>
    <source>
        <strain evidence="2">Gambia11-129</strain>
    </source>
</reference>
<dbReference type="AlphaFoldDB" id="A0A9D1PSC8"/>
<reference evidence="2" key="1">
    <citation type="journal article" date="2021" name="PeerJ">
        <title>Extensive microbial diversity within the chicken gut microbiome revealed by metagenomics and culture.</title>
        <authorList>
            <person name="Gilroy R."/>
            <person name="Ravi A."/>
            <person name="Getino M."/>
            <person name="Pursley I."/>
            <person name="Horton D.L."/>
            <person name="Alikhan N.F."/>
            <person name="Baker D."/>
            <person name="Gharbi K."/>
            <person name="Hall N."/>
            <person name="Watson M."/>
            <person name="Adriaenssens E.M."/>
            <person name="Foster-Nyarko E."/>
            <person name="Jarju S."/>
            <person name="Secka A."/>
            <person name="Antonio M."/>
            <person name="Oren A."/>
            <person name="Chaudhuri R.R."/>
            <person name="La Ragione R."/>
            <person name="Hildebrand F."/>
            <person name="Pallen M.J."/>
        </authorList>
    </citation>
    <scope>NUCLEOTIDE SEQUENCE</scope>
    <source>
        <strain evidence="2">Gambia11-129</strain>
    </source>
</reference>
<sequence length="178" mass="18707">MKKVFVLFLLFIFALPLFAAISYTGSTFGSADAIFTWDLSDYGSAKLTFNSTSVALTESGSEVLEKKATGDVNFSYEVTAFSAVNIHFEPSGPLSNGSGGQIGWVFSYGDNIATSASYGNNVENTGFDIQTAYSGSGLNTVKDSISLSIETEALKDSFLTGGGTYSANIIVNITGVDS</sequence>
<organism evidence="2 3">
    <name type="scientific">Candidatus Ornithospirochaeta avicola</name>
    <dbReference type="NCBI Taxonomy" id="2840896"/>
    <lineage>
        <taxon>Bacteria</taxon>
        <taxon>Pseudomonadati</taxon>
        <taxon>Spirochaetota</taxon>
        <taxon>Spirochaetia</taxon>
        <taxon>Spirochaetales</taxon>
        <taxon>Spirochaetaceae</taxon>
        <taxon>Spirochaetaceae incertae sedis</taxon>
        <taxon>Candidatus Ornithospirochaeta</taxon>
    </lineage>
</organism>
<protein>
    <recommendedName>
        <fullName evidence="4">WxL domain-containing protein</fullName>
    </recommendedName>
</protein>
<keyword evidence="1" id="KW-0732">Signal</keyword>
<evidence type="ECO:0000313" key="3">
    <source>
        <dbReference type="Proteomes" id="UP000823936"/>
    </source>
</evidence>
<name>A0A9D1PSC8_9SPIO</name>
<evidence type="ECO:0000313" key="2">
    <source>
        <dbReference type="EMBL" id="HIV98335.1"/>
    </source>
</evidence>
<evidence type="ECO:0008006" key="4">
    <source>
        <dbReference type="Google" id="ProtNLM"/>
    </source>
</evidence>
<dbReference type="EMBL" id="DXHU01000005">
    <property type="protein sequence ID" value="HIV98335.1"/>
    <property type="molecule type" value="Genomic_DNA"/>
</dbReference>